<reference evidence="10 11" key="1">
    <citation type="submission" date="2019-01" db="EMBL/GenBank/DDBJ databases">
        <title>A draft genome assembly of the solar-powered sea slug Elysia chlorotica.</title>
        <authorList>
            <person name="Cai H."/>
            <person name="Li Q."/>
            <person name="Fang X."/>
            <person name="Li J."/>
            <person name="Curtis N.E."/>
            <person name="Altenburger A."/>
            <person name="Shibata T."/>
            <person name="Feng M."/>
            <person name="Maeda T."/>
            <person name="Schwartz J.A."/>
            <person name="Shigenobu S."/>
            <person name="Lundholm N."/>
            <person name="Nishiyama T."/>
            <person name="Yang H."/>
            <person name="Hasebe M."/>
            <person name="Li S."/>
            <person name="Pierce S.K."/>
            <person name="Wang J."/>
        </authorList>
    </citation>
    <scope>NUCLEOTIDE SEQUENCE [LARGE SCALE GENOMIC DNA]</scope>
    <source>
        <strain evidence="10">EC2010</strain>
        <tissue evidence="10">Whole organism of an adult</tissue>
    </source>
</reference>
<feature type="compositionally biased region" description="Basic residues" evidence="7">
    <location>
        <begin position="396"/>
        <end position="406"/>
    </location>
</feature>
<keyword evidence="6 8" id="KW-0472">Membrane</keyword>
<evidence type="ECO:0000259" key="9">
    <source>
        <dbReference type="Pfam" id="PF25987"/>
    </source>
</evidence>
<dbReference type="InterPro" id="IPR059081">
    <property type="entry name" value="PRRT3-4"/>
</dbReference>
<evidence type="ECO:0000256" key="8">
    <source>
        <dbReference type="SAM" id="Phobius"/>
    </source>
</evidence>
<gene>
    <name evidence="10" type="ORF">EGW08_001998</name>
</gene>
<feature type="region of interest" description="Disordered" evidence="7">
    <location>
        <begin position="1"/>
        <end position="42"/>
    </location>
</feature>
<keyword evidence="4" id="KW-0732">Signal</keyword>
<feature type="compositionally biased region" description="Polar residues" evidence="7">
    <location>
        <begin position="1"/>
        <end position="13"/>
    </location>
</feature>
<dbReference type="AlphaFoldDB" id="A0A433U8S7"/>
<evidence type="ECO:0000313" key="11">
    <source>
        <dbReference type="Proteomes" id="UP000271974"/>
    </source>
</evidence>
<feature type="transmembrane region" description="Helical" evidence="8">
    <location>
        <begin position="358"/>
        <end position="379"/>
    </location>
</feature>
<dbReference type="PANTHER" id="PTHR35578">
    <property type="entry name" value="PROLINE-RICH TRANSMEMBRANE PROTEIN 4-RELATED"/>
    <property type="match status" value="1"/>
</dbReference>
<feature type="domain" description="Proline-rich transmembrane protein 3/4" evidence="9">
    <location>
        <begin position="315"/>
        <end position="384"/>
    </location>
</feature>
<keyword evidence="3 8" id="KW-0812">Transmembrane</keyword>
<dbReference type="InterPro" id="IPR052836">
    <property type="entry name" value="PRRT_domain-containing"/>
</dbReference>
<feature type="transmembrane region" description="Helical" evidence="8">
    <location>
        <begin position="314"/>
        <end position="338"/>
    </location>
</feature>
<sequence length="435" mass="48309">MESKTELNPTTVSIPLVDKTGSGGEHCHRSDRSREQTEENENETFIDFDEMKPGLELRGSVQESGVSAVNVINTEQRESCDPVFTGRSESDYFQVSSPTNVTKHTPSSVIDGNGEFQSGANFFSGSTGLDLDVDLRVKPNDNIDAVVLNCDNRHTNPRPVLNFCSSLRDNGYLADTEHPSYTAACSYRYTTSGDGSNPGVYHASKRSKFSYFVSKFEDVDAEDEGCGDEDAVSVDSWLEDGSVGHSRRTAIQAIARAEFAPLSQPAPGVDGGDDAGVSARFLPGGLPGERSRRSLTPLGLFRIRQSGLVQRTVTLTYLLTFLYLLACLLQLYTALGVYGVLASRSRVPAPWPWLAFHAIYRVTEVAILTTTIAIAFCSLTQRTRGRRQQQHQQHQQQHHHHHHHQQQHQQQQPQSLQSYLEEERTQEDVLRTIVV</sequence>
<keyword evidence="5 8" id="KW-1133">Transmembrane helix</keyword>
<dbReference type="Proteomes" id="UP000271974">
    <property type="component" value="Unassembled WGS sequence"/>
</dbReference>
<evidence type="ECO:0000256" key="4">
    <source>
        <dbReference type="ARBA" id="ARBA00022729"/>
    </source>
</evidence>
<feature type="compositionally biased region" description="Basic and acidic residues" evidence="7">
    <location>
        <begin position="25"/>
        <end position="37"/>
    </location>
</feature>
<feature type="region of interest" description="Disordered" evidence="7">
    <location>
        <begin position="386"/>
        <end position="418"/>
    </location>
</feature>
<name>A0A433U8S7_ELYCH</name>
<evidence type="ECO:0000256" key="7">
    <source>
        <dbReference type="SAM" id="MobiDB-lite"/>
    </source>
</evidence>
<organism evidence="10 11">
    <name type="scientific">Elysia chlorotica</name>
    <name type="common">Eastern emerald elysia</name>
    <name type="synonym">Sea slug</name>
    <dbReference type="NCBI Taxonomy" id="188477"/>
    <lineage>
        <taxon>Eukaryota</taxon>
        <taxon>Metazoa</taxon>
        <taxon>Spiralia</taxon>
        <taxon>Lophotrochozoa</taxon>
        <taxon>Mollusca</taxon>
        <taxon>Gastropoda</taxon>
        <taxon>Heterobranchia</taxon>
        <taxon>Euthyneura</taxon>
        <taxon>Panpulmonata</taxon>
        <taxon>Sacoglossa</taxon>
        <taxon>Placobranchoidea</taxon>
        <taxon>Plakobranchidae</taxon>
        <taxon>Elysia</taxon>
    </lineage>
</organism>
<comment type="caution">
    <text evidence="10">The sequence shown here is derived from an EMBL/GenBank/DDBJ whole genome shotgun (WGS) entry which is preliminary data.</text>
</comment>
<keyword evidence="11" id="KW-1185">Reference proteome</keyword>
<proteinExistence type="predicted"/>
<dbReference type="PANTHER" id="PTHR35578:SF6">
    <property type="entry name" value="PROLINE-RICH TRANSMEMBRANE PROTEIN 4"/>
    <property type="match status" value="1"/>
</dbReference>
<evidence type="ECO:0000256" key="1">
    <source>
        <dbReference type="ARBA" id="ARBA00004141"/>
    </source>
</evidence>
<protein>
    <recommendedName>
        <fullName evidence="9">Proline-rich transmembrane protein 3/4 domain-containing protein</fullName>
    </recommendedName>
</protein>
<dbReference type="EMBL" id="RQTK01000037">
    <property type="protein sequence ID" value="RUS90217.1"/>
    <property type="molecule type" value="Genomic_DNA"/>
</dbReference>
<evidence type="ECO:0000256" key="5">
    <source>
        <dbReference type="ARBA" id="ARBA00022989"/>
    </source>
</evidence>
<dbReference type="OrthoDB" id="10066605at2759"/>
<evidence type="ECO:0000256" key="6">
    <source>
        <dbReference type="ARBA" id="ARBA00023136"/>
    </source>
</evidence>
<evidence type="ECO:0000256" key="2">
    <source>
        <dbReference type="ARBA" id="ARBA00022553"/>
    </source>
</evidence>
<dbReference type="Pfam" id="PF25987">
    <property type="entry name" value="PRRT3"/>
    <property type="match status" value="1"/>
</dbReference>
<accession>A0A433U8S7</accession>
<comment type="subcellular location">
    <subcellularLocation>
        <location evidence="1">Membrane</location>
        <topology evidence="1">Multi-pass membrane protein</topology>
    </subcellularLocation>
</comment>
<keyword evidence="2" id="KW-0597">Phosphoprotein</keyword>
<evidence type="ECO:0000313" key="10">
    <source>
        <dbReference type="EMBL" id="RUS90217.1"/>
    </source>
</evidence>
<evidence type="ECO:0000256" key="3">
    <source>
        <dbReference type="ARBA" id="ARBA00022692"/>
    </source>
</evidence>